<protein>
    <submittedName>
        <fullName evidence="1">Uncharacterized protein</fullName>
    </submittedName>
</protein>
<dbReference type="Proteomes" id="UP000220900">
    <property type="component" value="Unassembled WGS sequence"/>
</dbReference>
<dbReference type="EMBL" id="NTZF01000038">
    <property type="protein sequence ID" value="PES90309.1"/>
    <property type="molecule type" value="Genomic_DNA"/>
</dbReference>
<dbReference type="RefSeq" id="WP_098269564.1">
    <property type="nucleotide sequence ID" value="NZ_NTZF01000038.1"/>
</dbReference>
<accession>A0A2B2G075</accession>
<evidence type="ECO:0000313" key="1">
    <source>
        <dbReference type="EMBL" id="PES90309.1"/>
    </source>
</evidence>
<organism evidence="1 2">
    <name type="scientific">Bacillus cereus</name>
    <dbReference type="NCBI Taxonomy" id="1396"/>
    <lineage>
        <taxon>Bacteria</taxon>
        <taxon>Bacillati</taxon>
        <taxon>Bacillota</taxon>
        <taxon>Bacilli</taxon>
        <taxon>Bacillales</taxon>
        <taxon>Bacillaceae</taxon>
        <taxon>Bacillus</taxon>
        <taxon>Bacillus cereus group</taxon>
    </lineage>
</organism>
<gene>
    <name evidence="1" type="ORF">CN491_24785</name>
</gene>
<sequence length="59" mass="6671">MNISKKHVHIALIWFLASLFCLQVSYAVHTTTSITIGWIVTTIFFITSLIATKKHSVTH</sequence>
<evidence type="ECO:0000313" key="2">
    <source>
        <dbReference type="Proteomes" id="UP000220900"/>
    </source>
</evidence>
<comment type="caution">
    <text evidence="1">The sequence shown here is derived from an EMBL/GenBank/DDBJ whole genome shotgun (WGS) entry which is preliminary data.</text>
</comment>
<name>A0A2B2G075_BACCE</name>
<dbReference type="AlphaFoldDB" id="A0A2B2G075"/>
<proteinExistence type="predicted"/>
<reference evidence="1 2" key="1">
    <citation type="submission" date="2017-09" db="EMBL/GenBank/DDBJ databases">
        <title>Large-scale bioinformatics analysis of Bacillus genomes uncovers conserved roles of natural products in bacterial physiology.</title>
        <authorList>
            <consortium name="Agbiome Team Llc"/>
            <person name="Bleich R.M."/>
            <person name="Grubbs K.J."/>
            <person name="Santa Maria K.C."/>
            <person name="Allen S.E."/>
            <person name="Farag S."/>
            <person name="Shank E.A."/>
            <person name="Bowers A."/>
        </authorList>
    </citation>
    <scope>NUCLEOTIDE SEQUENCE [LARGE SCALE GENOMIC DNA]</scope>
    <source>
        <strain evidence="1 2">AFS002368</strain>
    </source>
</reference>